<proteinExistence type="predicted"/>
<keyword evidence="2" id="KW-1185">Reference proteome</keyword>
<dbReference type="Pfam" id="PF09148">
    <property type="entry name" value="DUF1934"/>
    <property type="match status" value="1"/>
</dbReference>
<dbReference type="SUPFAM" id="SSF50814">
    <property type="entry name" value="Lipocalins"/>
    <property type="match status" value="1"/>
</dbReference>
<dbReference type="EMBL" id="CP118868">
    <property type="protein sequence ID" value="WEG35880.1"/>
    <property type="molecule type" value="Genomic_DNA"/>
</dbReference>
<dbReference type="Gene3D" id="2.40.128.20">
    <property type="match status" value="1"/>
</dbReference>
<dbReference type="Proteomes" id="UP001220478">
    <property type="component" value="Chromosome"/>
</dbReference>
<gene>
    <name evidence="1" type="ORF">PYS61_01560</name>
</gene>
<evidence type="ECO:0000313" key="2">
    <source>
        <dbReference type="Proteomes" id="UP001220478"/>
    </source>
</evidence>
<organism evidence="1 2">
    <name type="scientific">Amygdalobacter indicium</name>
    <dbReference type="NCBI Taxonomy" id="3029272"/>
    <lineage>
        <taxon>Bacteria</taxon>
        <taxon>Bacillati</taxon>
        <taxon>Bacillota</taxon>
        <taxon>Clostridia</taxon>
        <taxon>Eubacteriales</taxon>
        <taxon>Oscillospiraceae</taxon>
        <taxon>Amygdalobacter</taxon>
    </lineage>
</organism>
<accession>A0ABY8C9W5</accession>
<sequence length="304" mass="33934">MKKKTSTAVEAAKEIVRRNISAKQRAAEYLQLLSPAEVQALQETGELAAEAADFSKQSARVSSQAQASDRASEQDAGRRRLECALLERVDLNPPGTRELLHNRAEKNQTLGSEMLYRTAMENADLMADGSEVADWLRAKPLKSATLVSKPGKQSFSVKVYMLSRHSQDKADLAADDVAQDRLCSLGVWSFDGGNIYKLRWKELSDPALYSTYTELVYDAAEKSLNLNRSGNFGMNLEFRVGKTFKSEYHTPYGDVPMITTTDKMEADLSSPQEGYVNLAYFLSNDNMSGHYVTININYCIDERK</sequence>
<name>A0ABY8C9W5_9FIRM</name>
<dbReference type="InterPro" id="IPR015231">
    <property type="entry name" value="DUF1934"/>
</dbReference>
<dbReference type="InterPro" id="IPR012674">
    <property type="entry name" value="Calycin"/>
</dbReference>
<protein>
    <submittedName>
        <fullName evidence="1">DUF1934 domain-containing protein</fullName>
    </submittedName>
</protein>
<evidence type="ECO:0000313" key="1">
    <source>
        <dbReference type="EMBL" id="WEG35880.1"/>
    </source>
</evidence>
<dbReference type="RefSeq" id="WP_315571948.1">
    <property type="nucleotide sequence ID" value="NZ_CP118868.1"/>
</dbReference>
<reference evidence="1 2" key="1">
    <citation type="submission" date="2023-02" db="EMBL/GenBank/DDBJ databases">
        <title>Novel Oscillospiraceae bacterial genomes.</title>
        <authorList>
            <person name="Srinivasan S."/>
            <person name="Austin M.N."/>
            <person name="Fiedler T.L."/>
            <person name="Strenk S.M."/>
            <person name="Agnew K.J."/>
            <person name="Nagana Gowda G.A."/>
            <person name="Raftery D."/>
            <person name="Beamer M.A."/>
            <person name="Achilles S.L."/>
            <person name="Wiesenfeld H.C."/>
            <person name="Fredricks D.N."/>
            <person name="Hillier S.L."/>
        </authorList>
    </citation>
    <scope>NUCLEOTIDE SEQUENCE [LARGE SCALE GENOMIC DNA]</scope>
    <source>
        <strain evidence="1 2">CHIC02 1186E3-8</strain>
    </source>
</reference>